<dbReference type="InterPro" id="IPR037103">
    <property type="entry name" value="Tubulin/FtsZ-like_C"/>
</dbReference>
<evidence type="ECO:0000256" key="1">
    <source>
        <dbReference type="ARBA" id="ARBA00009690"/>
    </source>
</evidence>
<comment type="subcellular location">
    <subcellularLocation>
        <location evidence="4">Cytoplasm</location>
    </subcellularLocation>
    <text evidence="4">Assembles at midcell at the inner surface of the cytoplasmic membrane.</text>
</comment>
<dbReference type="PRINTS" id="PR00423">
    <property type="entry name" value="CELLDVISFTSZ"/>
</dbReference>
<dbReference type="InterPro" id="IPR020805">
    <property type="entry name" value="Cell_div_FtsZ_CS"/>
</dbReference>
<dbReference type="NCBIfam" id="TIGR00065">
    <property type="entry name" value="ftsZ"/>
    <property type="match status" value="1"/>
</dbReference>
<dbReference type="GO" id="GO:0051258">
    <property type="term" value="P:protein polymerization"/>
    <property type="evidence" value="ECO:0007669"/>
    <property type="project" value="UniProtKB-UniRule"/>
</dbReference>
<evidence type="ECO:0000259" key="8">
    <source>
        <dbReference type="SMART" id="SM00865"/>
    </source>
</evidence>
<comment type="similarity">
    <text evidence="1 4 6">Belongs to the FtsZ family.</text>
</comment>
<keyword evidence="10" id="KW-1185">Reference proteome</keyword>
<dbReference type="Gene3D" id="3.40.50.1440">
    <property type="entry name" value="Tubulin/FtsZ, GTPase domain"/>
    <property type="match status" value="1"/>
</dbReference>
<keyword evidence="4" id="KW-0963">Cytoplasm</keyword>
<protein>
    <recommendedName>
        <fullName evidence="4 5">Cell division protein FtsZ</fullName>
    </recommendedName>
</protein>
<evidence type="ECO:0000256" key="6">
    <source>
        <dbReference type="RuleBase" id="RU000631"/>
    </source>
</evidence>
<evidence type="ECO:0000313" key="10">
    <source>
        <dbReference type="Proteomes" id="UP000068196"/>
    </source>
</evidence>
<feature type="binding site" evidence="4">
    <location>
        <position position="148"/>
    </location>
    <ligand>
        <name>GTP</name>
        <dbReference type="ChEBI" id="CHEBI:37565"/>
    </ligand>
</feature>
<comment type="subunit">
    <text evidence="4">Homodimer. Polymerizes to form a dynamic ring structure in a strictly GTP-dependent manner. Interacts directly with several other division proteins.</text>
</comment>
<dbReference type="PROSITE" id="PS01135">
    <property type="entry name" value="FTSZ_2"/>
    <property type="match status" value="1"/>
</dbReference>
<feature type="binding site" evidence="4">
    <location>
        <begin position="26"/>
        <end position="30"/>
    </location>
    <ligand>
        <name>GTP</name>
        <dbReference type="ChEBI" id="CHEBI:37565"/>
    </ligand>
</feature>
<organism evidence="9 10">
    <name type="scientific">Caldimicrobium thiodismutans</name>
    <dbReference type="NCBI Taxonomy" id="1653476"/>
    <lineage>
        <taxon>Bacteria</taxon>
        <taxon>Pseudomonadati</taxon>
        <taxon>Thermodesulfobacteriota</taxon>
        <taxon>Thermodesulfobacteria</taxon>
        <taxon>Thermodesulfobacteriales</taxon>
        <taxon>Thermodesulfobacteriaceae</taxon>
        <taxon>Caldimicrobium</taxon>
    </lineage>
</organism>
<gene>
    <name evidence="4" type="primary">ftsZ</name>
    <name evidence="9" type="ORF">THC_0783</name>
</gene>
<name>A0A0U4N1R2_9BACT</name>
<dbReference type="Pfam" id="PF12327">
    <property type="entry name" value="FtsZ_C"/>
    <property type="match status" value="1"/>
</dbReference>
<dbReference type="GO" id="GO:0032153">
    <property type="term" value="C:cell division site"/>
    <property type="evidence" value="ECO:0007669"/>
    <property type="project" value="UniProtKB-UniRule"/>
</dbReference>
<dbReference type="OrthoDB" id="9813375at2"/>
<keyword evidence="3 4" id="KW-0342">GTP-binding</keyword>
<dbReference type="GO" id="GO:0005737">
    <property type="term" value="C:cytoplasm"/>
    <property type="evidence" value="ECO:0007669"/>
    <property type="project" value="UniProtKB-SubCell"/>
</dbReference>
<reference evidence="10" key="2">
    <citation type="journal article" date="2016" name="Int. J. Syst. Evol. Microbiol.">
        <title>Caldimicrobium thiodismutans sp. nov., a sulfur-disproportionating bacterium isolated from a hot spring.</title>
        <authorList>
            <person name="Kojima H."/>
            <person name="Umezawa K."/>
            <person name="Fukui M."/>
        </authorList>
    </citation>
    <scope>NUCLEOTIDE SEQUENCE [LARGE SCALE GENOMIC DNA]</scope>
    <source>
        <strain evidence="10">TF1</strain>
    </source>
</reference>
<dbReference type="SMART" id="SM00865">
    <property type="entry name" value="Tubulin_C"/>
    <property type="match status" value="1"/>
</dbReference>
<dbReference type="InterPro" id="IPR000158">
    <property type="entry name" value="Cell_div_FtsZ"/>
</dbReference>
<dbReference type="CDD" id="cd02201">
    <property type="entry name" value="FtsZ_type1"/>
    <property type="match status" value="1"/>
</dbReference>
<dbReference type="RefSeq" id="WP_148638817.1">
    <property type="nucleotide sequence ID" value="NZ_AP014945.1"/>
</dbReference>
<accession>A0A0U4N1R2</accession>
<evidence type="ECO:0000313" key="9">
    <source>
        <dbReference type="EMBL" id="BAU23174.1"/>
    </source>
</evidence>
<dbReference type="Pfam" id="PF00091">
    <property type="entry name" value="Tubulin"/>
    <property type="match status" value="1"/>
</dbReference>
<dbReference type="InterPro" id="IPR045061">
    <property type="entry name" value="FtsZ/CetZ"/>
</dbReference>
<keyword evidence="4 6" id="KW-0131">Cell cycle</keyword>
<keyword evidence="4 6" id="KW-0717">Septation</keyword>
<comment type="function">
    <text evidence="4 6">Essential cell division protein that forms a contractile ring structure (Z ring) at the future cell division site. The regulation of the ring assembly controls the timing and the location of cell division. One of the functions of the FtsZ ring is to recruit other cell division proteins to the septum to produce a new cell wall between the dividing cells. Binds GTP and shows GTPase activity.</text>
</comment>
<dbReference type="AlphaFoldDB" id="A0A0U4N1R2"/>
<dbReference type="GO" id="GO:0000917">
    <property type="term" value="P:division septum assembly"/>
    <property type="evidence" value="ECO:0007669"/>
    <property type="project" value="UniProtKB-KW"/>
</dbReference>
<dbReference type="EMBL" id="AP014945">
    <property type="protein sequence ID" value="BAU23174.1"/>
    <property type="molecule type" value="Genomic_DNA"/>
</dbReference>
<dbReference type="Proteomes" id="UP000068196">
    <property type="component" value="Chromosome"/>
</dbReference>
<keyword evidence="4 6" id="KW-0132">Cell division</keyword>
<dbReference type="SUPFAM" id="SSF55307">
    <property type="entry name" value="Tubulin C-terminal domain-like"/>
    <property type="match status" value="1"/>
</dbReference>
<evidence type="ECO:0000256" key="3">
    <source>
        <dbReference type="ARBA" id="ARBA00023134"/>
    </source>
</evidence>
<dbReference type="SMART" id="SM00864">
    <property type="entry name" value="Tubulin"/>
    <property type="match status" value="1"/>
</dbReference>
<sequence length="374" mass="40609">MTLPFDLVHQEDVKLQPNIKVIGVGGAGGNAVSHMIKRGLIGVEFIVANTDYKVLSLNPASIKLQLGKNLTRGLGAGGKPEIGKKAAEESEKEIRDVLKDADMVFLAAGMGGGTGTGATPIIASICKELGILTVAVVTKPFSFEGKIRMKQAEEGLEEVKKYVDTLITIPNDKLILLGSPQERLYEMFKKADDVLYYAVRGISDLILSPGYINLDFADVKAVMTETGGVALMGMGEASGEERAELATQMAISSPLLEDLSISGAKGLLLNISVHPETLTLQETQYITGMVSKELHPEARVYLGVVFDENLGENLRITIIATGLEKEKRVSTSGEKVISLEERSRAKEEKKKIDWREWLNEDLLEVPTILRKSAD</sequence>
<evidence type="ECO:0000256" key="4">
    <source>
        <dbReference type="HAMAP-Rule" id="MF_00909"/>
    </source>
</evidence>
<dbReference type="PATRIC" id="fig|1653476.3.peg.813"/>
<evidence type="ECO:0000259" key="7">
    <source>
        <dbReference type="SMART" id="SM00864"/>
    </source>
</evidence>
<dbReference type="InterPro" id="IPR018316">
    <property type="entry name" value="Tubulin/FtsZ_2-layer-sand-dom"/>
</dbReference>
<evidence type="ECO:0000256" key="2">
    <source>
        <dbReference type="ARBA" id="ARBA00022741"/>
    </source>
</evidence>
<feature type="domain" description="Tubulin/FtsZ 2-layer sandwich" evidence="8">
    <location>
        <begin position="212"/>
        <end position="332"/>
    </location>
</feature>
<reference evidence="9 10" key="1">
    <citation type="journal article" date="2016" name="Int. J. Syst. Evol. Microbiol.">
        <title>Caldimicrobium thiodismutans sp. nov., a sulfur-disproportionating bacterium isolated from a hot spring, and emended description of the genus Caldimicrobium.</title>
        <authorList>
            <person name="Kojima H."/>
            <person name="Umezawa K."/>
            <person name="Fukui M."/>
        </authorList>
    </citation>
    <scope>NUCLEOTIDE SEQUENCE [LARGE SCALE GENOMIC DNA]</scope>
    <source>
        <strain evidence="9 10">TF1</strain>
    </source>
</reference>
<dbReference type="GO" id="GO:0003924">
    <property type="term" value="F:GTPase activity"/>
    <property type="evidence" value="ECO:0007669"/>
    <property type="project" value="UniProtKB-UniRule"/>
</dbReference>
<feature type="binding site" evidence="4">
    <location>
        <begin position="113"/>
        <end position="115"/>
    </location>
    <ligand>
        <name>GTP</name>
        <dbReference type="ChEBI" id="CHEBI:37565"/>
    </ligand>
</feature>
<dbReference type="Gene3D" id="3.30.1330.20">
    <property type="entry name" value="Tubulin/FtsZ, C-terminal domain"/>
    <property type="match status" value="1"/>
</dbReference>
<feature type="binding site" evidence="4">
    <location>
        <position position="192"/>
    </location>
    <ligand>
        <name>GTP</name>
        <dbReference type="ChEBI" id="CHEBI:37565"/>
    </ligand>
</feature>
<dbReference type="GO" id="GO:0005525">
    <property type="term" value="F:GTP binding"/>
    <property type="evidence" value="ECO:0007669"/>
    <property type="project" value="UniProtKB-UniRule"/>
</dbReference>
<dbReference type="SUPFAM" id="SSF52490">
    <property type="entry name" value="Tubulin nucleotide-binding domain-like"/>
    <property type="match status" value="1"/>
</dbReference>
<keyword evidence="2 4" id="KW-0547">Nucleotide-binding</keyword>
<feature type="binding site" evidence="4">
    <location>
        <position position="144"/>
    </location>
    <ligand>
        <name>GTP</name>
        <dbReference type="ChEBI" id="CHEBI:37565"/>
    </ligand>
</feature>
<proteinExistence type="inferred from homology"/>
<dbReference type="GO" id="GO:0043093">
    <property type="term" value="P:FtsZ-dependent cytokinesis"/>
    <property type="evidence" value="ECO:0007669"/>
    <property type="project" value="UniProtKB-UniRule"/>
</dbReference>
<dbReference type="PANTHER" id="PTHR30314">
    <property type="entry name" value="CELL DIVISION PROTEIN FTSZ-RELATED"/>
    <property type="match status" value="1"/>
</dbReference>
<feature type="domain" description="Tubulin/FtsZ GTPase" evidence="7">
    <location>
        <begin position="18"/>
        <end position="210"/>
    </location>
</feature>
<dbReference type="InterPro" id="IPR003008">
    <property type="entry name" value="Tubulin_FtsZ_GTPase"/>
</dbReference>
<dbReference type="InterPro" id="IPR024757">
    <property type="entry name" value="FtsZ_C"/>
</dbReference>
<dbReference type="InterPro" id="IPR008280">
    <property type="entry name" value="Tub_FtsZ_C"/>
</dbReference>
<dbReference type="STRING" id="1653476.THC_0783"/>
<dbReference type="PANTHER" id="PTHR30314:SF3">
    <property type="entry name" value="MITOCHONDRIAL DIVISION PROTEIN FSZA"/>
    <property type="match status" value="1"/>
</dbReference>
<evidence type="ECO:0000256" key="5">
    <source>
        <dbReference type="NCBIfam" id="TIGR00065"/>
    </source>
</evidence>
<dbReference type="HAMAP" id="MF_00909">
    <property type="entry name" value="FtsZ"/>
    <property type="match status" value="1"/>
</dbReference>
<dbReference type="FunFam" id="3.40.50.1440:FF:000001">
    <property type="entry name" value="Cell division protein FtsZ"/>
    <property type="match status" value="1"/>
</dbReference>
<dbReference type="InterPro" id="IPR036525">
    <property type="entry name" value="Tubulin/FtsZ_GTPase_sf"/>
</dbReference>
<dbReference type="KEGG" id="cthi:THC_0783"/>